<accession>A0A9X7J557</accession>
<dbReference type="InterPro" id="IPR000573">
    <property type="entry name" value="AconitaseA/IPMdHydase_ssu_swvl"/>
</dbReference>
<dbReference type="Proteomes" id="UP000239430">
    <property type="component" value="Unassembled WGS sequence"/>
</dbReference>
<organism evidence="5 6">
    <name type="scientific">Neomoorella stamsii</name>
    <dbReference type="NCBI Taxonomy" id="1266720"/>
    <lineage>
        <taxon>Bacteria</taxon>
        <taxon>Bacillati</taxon>
        <taxon>Bacillota</taxon>
        <taxon>Clostridia</taxon>
        <taxon>Neomoorellales</taxon>
        <taxon>Neomoorellaceae</taxon>
        <taxon>Neomoorella</taxon>
    </lineage>
</organism>
<dbReference type="HAMAP" id="MF_01032">
    <property type="entry name" value="LeuD_type2"/>
    <property type="match status" value="1"/>
</dbReference>
<evidence type="ECO:0000313" key="6">
    <source>
        <dbReference type="Proteomes" id="UP000239430"/>
    </source>
</evidence>
<dbReference type="NCBIfam" id="TIGR02087">
    <property type="entry name" value="LEUD_arch"/>
    <property type="match status" value="1"/>
</dbReference>
<dbReference type="PANTHER" id="PTHR43345:SF2">
    <property type="entry name" value="3-ISOPROPYLMALATE DEHYDRATASE SMALL SUBUNIT 1"/>
    <property type="match status" value="1"/>
</dbReference>
<dbReference type="GO" id="GO:0009098">
    <property type="term" value="P:L-leucine biosynthetic process"/>
    <property type="evidence" value="ECO:0007669"/>
    <property type="project" value="UniProtKB-UniRule"/>
</dbReference>
<dbReference type="Pfam" id="PF00694">
    <property type="entry name" value="Aconitase_C"/>
    <property type="match status" value="1"/>
</dbReference>
<feature type="domain" description="Aconitase A/isopropylmalate dehydratase small subunit swivel" evidence="4">
    <location>
        <begin position="48"/>
        <end position="104"/>
    </location>
</feature>
<evidence type="ECO:0000256" key="2">
    <source>
        <dbReference type="ARBA" id="ARBA00023239"/>
    </source>
</evidence>
<dbReference type="InterPro" id="IPR033940">
    <property type="entry name" value="IPMI_Swivel"/>
</dbReference>
<comment type="similarity">
    <text evidence="1 3">Belongs to the LeuD family. LeuD type 2 subfamily.</text>
</comment>
<keyword evidence="3" id="KW-0432">Leucine biosynthesis</keyword>
<dbReference type="EMBL" id="PVXL01000014">
    <property type="protein sequence ID" value="PRR77109.1"/>
    <property type="molecule type" value="Genomic_DNA"/>
</dbReference>
<comment type="caution">
    <text evidence="5">The sequence shown here is derived from an EMBL/GenBank/DDBJ whole genome shotgun (WGS) entry which is preliminary data.</text>
</comment>
<keyword evidence="3" id="KW-0028">Amino-acid biosynthesis</keyword>
<evidence type="ECO:0000313" key="5">
    <source>
        <dbReference type="EMBL" id="PRR77109.1"/>
    </source>
</evidence>
<keyword evidence="3" id="KW-0100">Branched-chain amino acid biosynthesis</keyword>
<reference evidence="5 6" key="1">
    <citation type="submission" date="2018-03" db="EMBL/GenBank/DDBJ databases">
        <title>Genome sequence of Moorella stamsii DSM 26217.</title>
        <authorList>
            <person name="Poehlein A."/>
            <person name="Daniel R."/>
        </authorList>
    </citation>
    <scope>NUCLEOTIDE SEQUENCE [LARGE SCALE GENOMIC DNA]</scope>
    <source>
        <strain evidence="6">DSM 26217</strain>
    </source>
</reference>
<comment type="function">
    <text evidence="3">Catalyzes the isomerization between 2-isopropylmalate and 3-isopropylmalate, via the formation of 2-isopropylmaleate.</text>
</comment>
<dbReference type="RefSeq" id="WP_054936104.1">
    <property type="nucleotide sequence ID" value="NZ_PVXL01000014.1"/>
</dbReference>
<evidence type="ECO:0000259" key="4">
    <source>
        <dbReference type="Pfam" id="PF00694"/>
    </source>
</evidence>
<dbReference type="EC" id="4.2.1.33" evidence="3"/>
<dbReference type="CDD" id="cd01577">
    <property type="entry name" value="IPMI_Swivel"/>
    <property type="match status" value="1"/>
</dbReference>
<keyword evidence="2 3" id="KW-0456">Lyase</keyword>
<dbReference type="Gene3D" id="3.20.19.10">
    <property type="entry name" value="Aconitase, domain 4"/>
    <property type="match status" value="1"/>
</dbReference>
<comment type="pathway">
    <text evidence="3">Amino-acid biosynthesis; L-leucine biosynthesis; L-leucine from 3-methyl-2-oxobutanoate: step 2/4.</text>
</comment>
<protein>
    <recommendedName>
        <fullName evidence="3">3-isopropylmalate dehydratase small subunit</fullName>
        <ecNumber evidence="3">4.2.1.33</ecNumber>
    </recommendedName>
    <alternativeName>
        <fullName evidence="3">Alpha-IPM isomerase</fullName>
        <shortName evidence="3">IPMI</shortName>
    </alternativeName>
    <alternativeName>
        <fullName evidence="3">Isopropylmalate isomerase</fullName>
    </alternativeName>
</protein>
<dbReference type="InterPro" id="IPR015928">
    <property type="entry name" value="Aconitase/3IPM_dehydase_swvl"/>
</dbReference>
<evidence type="ECO:0000256" key="1">
    <source>
        <dbReference type="ARBA" id="ARBA00009869"/>
    </source>
</evidence>
<comment type="subunit">
    <text evidence="3">Heterodimer of LeuC and LeuD.</text>
</comment>
<sequence length="160" mass="17475">MANAWVLPDAVDTDVILPGRYLNITDPAELASHALEGLDPELAKKIKKGDFILAGRNFGCGSSREQAPVALKALGVQCVIAESFARIFYRNALNIGLLVLETKDNINELISSGDEVELSGDRKELRNLTKDTKLRLIPLPEFMARIVDAGGIVPYLKKES</sequence>
<name>A0A9X7J557_9FIRM</name>
<dbReference type="SUPFAM" id="SSF52016">
    <property type="entry name" value="LeuD/IlvD-like"/>
    <property type="match status" value="1"/>
</dbReference>
<dbReference type="PANTHER" id="PTHR43345">
    <property type="entry name" value="3-ISOPROPYLMALATE DEHYDRATASE SMALL SUBUNIT 2-RELATED-RELATED"/>
    <property type="match status" value="1"/>
</dbReference>
<dbReference type="GO" id="GO:0003861">
    <property type="term" value="F:3-isopropylmalate dehydratase activity"/>
    <property type="evidence" value="ECO:0007669"/>
    <property type="project" value="UniProtKB-UniRule"/>
</dbReference>
<dbReference type="InterPro" id="IPR011827">
    <property type="entry name" value="LeuD_type2/HacB/DmdB"/>
</dbReference>
<dbReference type="AlphaFoldDB" id="A0A9X7J557"/>
<dbReference type="InterPro" id="IPR050075">
    <property type="entry name" value="LeuD"/>
</dbReference>
<evidence type="ECO:0000256" key="3">
    <source>
        <dbReference type="HAMAP-Rule" id="MF_01032"/>
    </source>
</evidence>
<comment type="catalytic activity">
    <reaction evidence="3">
        <text>(2R,3S)-3-isopropylmalate = (2S)-2-isopropylmalate</text>
        <dbReference type="Rhea" id="RHEA:32287"/>
        <dbReference type="ChEBI" id="CHEBI:1178"/>
        <dbReference type="ChEBI" id="CHEBI:35121"/>
        <dbReference type="EC" id="4.2.1.33"/>
    </reaction>
</comment>
<keyword evidence="6" id="KW-1185">Reference proteome</keyword>
<gene>
    <name evidence="5" type="primary">dmdB_1</name>
    <name evidence="3" type="synonym">leuD</name>
    <name evidence="5" type="ORF">MOST_03220</name>
</gene>
<proteinExistence type="inferred from homology"/>